<keyword evidence="1" id="KW-0812">Transmembrane</keyword>
<reference evidence="2 3" key="1">
    <citation type="submission" date="2020-07" db="EMBL/GenBank/DDBJ databases">
        <title>Above-ground endophytic microbial communities from plants in different locations in the United States.</title>
        <authorList>
            <person name="Frank C."/>
        </authorList>
    </citation>
    <scope>NUCLEOTIDE SEQUENCE [LARGE SCALE GENOMIC DNA]</scope>
    <source>
        <strain evidence="2 3">WPL5_2</strain>
    </source>
</reference>
<evidence type="ECO:0008006" key="4">
    <source>
        <dbReference type="Google" id="ProtNLM"/>
    </source>
</evidence>
<protein>
    <recommendedName>
        <fullName evidence="4">Integral membrane protein</fullName>
    </recommendedName>
</protein>
<evidence type="ECO:0000313" key="2">
    <source>
        <dbReference type="EMBL" id="MBA8991639.1"/>
    </source>
</evidence>
<dbReference type="Proteomes" id="UP000590225">
    <property type="component" value="Unassembled WGS sequence"/>
</dbReference>
<proteinExistence type="predicted"/>
<dbReference type="RefSeq" id="WP_175350535.1">
    <property type="nucleotide sequence ID" value="NZ_BAAAWQ010000001.1"/>
</dbReference>
<organism evidence="2 3">
    <name type="scientific">Curtobacterium pusillum</name>
    <dbReference type="NCBI Taxonomy" id="69373"/>
    <lineage>
        <taxon>Bacteria</taxon>
        <taxon>Bacillati</taxon>
        <taxon>Actinomycetota</taxon>
        <taxon>Actinomycetes</taxon>
        <taxon>Micrococcales</taxon>
        <taxon>Microbacteriaceae</taxon>
        <taxon>Curtobacterium</taxon>
    </lineage>
</organism>
<gene>
    <name evidence="2" type="ORF">FHW23_002917</name>
</gene>
<dbReference type="AlphaFoldDB" id="A0AAW3TA64"/>
<comment type="caution">
    <text evidence="2">The sequence shown here is derived from an EMBL/GenBank/DDBJ whole genome shotgun (WGS) entry which is preliminary data.</text>
</comment>
<feature type="transmembrane region" description="Helical" evidence="1">
    <location>
        <begin position="55"/>
        <end position="74"/>
    </location>
</feature>
<dbReference type="InterPro" id="IPR046096">
    <property type="entry name" value="DUF6114"/>
</dbReference>
<evidence type="ECO:0000313" key="3">
    <source>
        <dbReference type="Proteomes" id="UP000590225"/>
    </source>
</evidence>
<dbReference type="Pfam" id="PF19609">
    <property type="entry name" value="DUF6114"/>
    <property type="match status" value="1"/>
</dbReference>
<feature type="transmembrane region" description="Helical" evidence="1">
    <location>
        <begin position="81"/>
        <end position="98"/>
    </location>
</feature>
<accession>A0AAW3TA64</accession>
<dbReference type="EMBL" id="JACGXP010000005">
    <property type="protein sequence ID" value="MBA8991639.1"/>
    <property type="molecule type" value="Genomic_DNA"/>
</dbReference>
<name>A0AAW3TA64_9MICO</name>
<sequence>MSAHAVAPTSPWARFRTWARARPFVGGLLVVLGGIELFCSGQLDLGNIRIQFGVEGLQATVIPLALVVLGILAVCSPAQRLFYGIVALALAVYSLIGVNLGGFVLGMLLSTVGGVLVVAWMGPRSTGTAETDRDRDREEETE</sequence>
<feature type="transmembrane region" description="Helical" evidence="1">
    <location>
        <begin position="104"/>
        <end position="123"/>
    </location>
</feature>
<evidence type="ECO:0000256" key="1">
    <source>
        <dbReference type="SAM" id="Phobius"/>
    </source>
</evidence>
<keyword evidence="1" id="KW-1133">Transmembrane helix</keyword>
<keyword evidence="1" id="KW-0472">Membrane</keyword>
<feature type="transmembrane region" description="Helical" evidence="1">
    <location>
        <begin position="24"/>
        <end position="43"/>
    </location>
</feature>